<dbReference type="Proteomes" id="UP000287605">
    <property type="component" value="Unassembled WGS sequence"/>
</dbReference>
<organism evidence="2 3">
    <name type="scientific">Vagococcus elongatus</name>
    <dbReference type="NCBI Taxonomy" id="180344"/>
    <lineage>
        <taxon>Bacteria</taxon>
        <taxon>Bacillati</taxon>
        <taxon>Bacillota</taxon>
        <taxon>Bacilli</taxon>
        <taxon>Lactobacillales</taxon>
        <taxon>Enterococcaceae</taxon>
        <taxon>Vagococcus</taxon>
    </lineage>
</organism>
<comment type="caution">
    <text evidence="2">The sequence shown here is derived from an EMBL/GenBank/DDBJ whole genome shotgun (WGS) entry which is preliminary data.</text>
</comment>
<dbReference type="EMBL" id="NGKA01000014">
    <property type="protein sequence ID" value="RSU10492.1"/>
    <property type="molecule type" value="Genomic_DNA"/>
</dbReference>
<dbReference type="InterPro" id="IPR010390">
    <property type="entry name" value="ABC-2_transporter-like"/>
</dbReference>
<keyword evidence="1" id="KW-1133">Transmembrane helix</keyword>
<accession>A0A430AQU3</accession>
<keyword evidence="1" id="KW-0472">Membrane</keyword>
<feature type="transmembrane region" description="Helical" evidence="1">
    <location>
        <begin position="149"/>
        <end position="173"/>
    </location>
</feature>
<evidence type="ECO:0000313" key="3">
    <source>
        <dbReference type="Proteomes" id="UP000287605"/>
    </source>
</evidence>
<gene>
    <name evidence="2" type="ORF">CBF29_09365</name>
</gene>
<reference evidence="2 3" key="1">
    <citation type="submission" date="2017-05" db="EMBL/GenBank/DDBJ databases">
        <title>Vagococcus spp. assemblies.</title>
        <authorList>
            <person name="Gulvik C.A."/>
        </authorList>
    </citation>
    <scope>NUCLEOTIDE SEQUENCE [LARGE SCALE GENOMIC DNA]</scope>
    <source>
        <strain evidence="2 3">CCUG 51432</strain>
    </source>
</reference>
<evidence type="ECO:0000313" key="2">
    <source>
        <dbReference type="EMBL" id="RSU10492.1"/>
    </source>
</evidence>
<protein>
    <submittedName>
        <fullName evidence="2">Uncharacterized protein</fullName>
    </submittedName>
</protein>
<dbReference type="AlphaFoldDB" id="A0A430AQU3"/>
<feature type="transmembrane region" description="Helical" evidence="1">
    <location>
        <begin position="241"/>
        <end position="262"/>
    </location>
</feature>
<proteinExistence type="predicted"/>
<dbReference type="OrthoDB" id="9788195at2"/>
<dbReference type="Pfam" id="PF06182">
    <property type="entry name" value="ABC2_membrane_6"/>
    <property type="match status" value="1"/>
</dbReference>
<feature type="transmembrane region" description="Helical" evidence="1">
    <location>
        <begin position="65"/>
        <end position="84"/>
    </location>
</feature>
<dbReference type="PANTHER" id="PTHR36833:SF1">
    <property type="entry name" value="INTEGRAL MEMBRANE TRANSPORT PROTEIN"/>
    <property type="match status" value="1"/>
</dbReference>
<dbReference type="PANTHER" id="PTHR36833">
    <property type="entry name" value="SLR0610 PROTEIN-RELATED"/>
    <property type="match status" value="1"/>
</dbReference>
<sequence>MAANIKVTFRLLKLHAKMDLLWFLREPSSFFIYIFSETVSALSAVASVFLLSTQFGKGTGISNNQIIFMLGYSLLVDGIYWLFFRGNNMGEISRIIGRGQLDHCMTQPVPLPIQLLTNGFSPVSSSHIFLTGIIVTVYAAHQLKLKISILWLLLLIGYVFLSMFIILSLVYIFSARAFYSPVASEEVAGEILSFTAIKVYPLNGFPKTIQNILLTVLPIGLTAWFPSILLLNAATKETIKLAYGILPVIASMFILIAALLFLGRD</sequence>
<dbReference type="RefSeq" id="WP_126809469.1">
    <property type="nucleotide sequence ID" value="NZ_NGKA01000014.1"/>
</dbReference>
<feature type="transmembrane region" description="Helical" evidence="1">
    <location>
        <begin position="212"/>
        <end position="234"/>
    </location>
</feature>
<keyword evidence="3" id="KW-1185">Reference proteome</keyword>
<keyword evidence="1" id="KW-0812">Transmembrane</keyword>
<name>A0A430AQU3_9ENTE</name>
<feature type="transmembrane region" description="Helical" evidence="1">
    <location>
        <begin position="30"/>
        <end position="53"/>
    </location>
</feature>
<evidence type="ECO:0000256" key="1">
    <source>
        <dbReference type="SAM" id="Phobius"/>
    </source>
</evidence>